<feature type="domain" description="Histidine kinase" evidence="15">
    <location>
        <begin position="216"/>
        <end position="420"/>
    </location>
</feature>
<dbReference type="OrthoDB" id="335833at2"/>
<dbReference type="InterPro" id="IPR036097">
    <property type="entry name" value="HisK_dim/P_sf"/>
</dbReference>
<evidence type="ECO:0000313" key="18">
    <source>
        <dbReference type="Proteomes" id="UP000029734"/>
    </source>
</evidence>
<dbReference type="RefSeq" id="WP_036656000.1">
    <property type="nucleotide sequence ID" value="NZ_JQCR01000003.1"/>
</dbReference>
<keyword evidence="5" id="KW-0597">Phosphoprotein</keyword>
<protein>
    <recommendedName>
        <fullName evidence="3">histidine kinase</fullName>
        <ecNumber evidence="3">2.7.13.3</ecNumber>
    </recommendedName>
</protein>
<gene>
    <name evidence="17" type="ORF">PWYN_22070</name>
</gene>
<keyword evidence="4" id="KW-1003">Cell membrane</keyword>
<dbReference type="InterPro" id="IPR050398">
    <property type="entry name" value="HssS/ArlS-like"/>
</dbReference>
<keyword evidence="10" id="KW-0067">ATP-binding</keyword>
<dbReference type="PANTHER" id="PTHR45528:SF1">
    <property type="entry name" value="SENSOR HISTIDINE KINASE CPXA"/>
    <property type="match status" value="1"/>
</dbReference>
<dbReference type="AlphaFoldDB" id="A0A098M6Y0"/>
<dbReference type="GO" id="GO:0005524">
    <property type="term" value="F:ATP binding"/>
    <property type="evidence" value="ECO:0007669"/>
    <property type="project" value="UniProtKB-KW"/>
</dbReference>
<dbReference type="STRING" id="268407.PWYN_22070"/>
<evidence type="ECO:0000256" key="2">
    <source>
        <dbReference type="ARBA" id="ARBA00004651"/>
    </source>
</evidence>
<dbReference type="CDD" id="cd06225">
    <property type="entry name" value="HAMP"/>
    <property type="match status" value="1"/>
</dbReference>
<evidence type="ECO:0000256" key="7">
    <source>
        <dbReference type="ARBA" id="ARBA00022692"/>
    </source>
</evidence>
<accession>A0A098M6Y0</accession>
<evidence type="ECO:0000256" key="5">
    <source>
        <dbReference type="ARBA" id="ARBA00022553"/>
    </source>
</evidence>
<keyword evidence="7 14" id="KW-0812">Transmembrane</keyword>
<comment type="subcellular location">
    <subcellularLocation>
        <location evidence="2">Cell membrane</location>
        <topology evidence="2">Multi-pass membrane protein</topology>
    </subcellularLocation>
</comment>
<evidence type="ECO:0000256" key="12">
    <source>
        <dbReference type="ARBA" id="ARBA00023012"/>
    </source>
</evidence>
<feature type="transmembrane region" description="Helical" evidence="14">
    <location>
        <begin position="125"/>
        <end position="147"/>
    </location>
</feature>
<keyword evidence="12" id="KW-0902">Two-component regulatory system</keyword>
<dbReference type="eggNOG" id="COG2205">
    <property type="taxonomic scope" value="Bacteria"/>
</dbReference>
<dbReference type="SUPFAM" id="SSF158472">
    <property type="entry name" value="HAMP domain-like"/>
    <property type="match status" value="1"/>
</dbReference>
<keyword evidence="13 14" id="KW-0472">Membrane</keyword>
<comment type="caution">
    <text evidence="17">The sequence shown here is derived from an EMBL/GenBank/DDBJ whole genome shotgun (WGS) entry which is preliminary data.</text>
</comment>
<dbReference type="GO" id="GO:0000155">
    <property type="term" value="F:phosphorelay sensor kinase activity"/>
    <property type="evidence" value="ECO:0007669"/>
    <property type="project" value="InterPro"/>
</dbReference>
<organism evidence="17 18">
    <name type="scientific">Paenibacillus wynnii</name>
    <dbReference type="NCBI Taxonomy" id="268407"/>
    <lineage>
        <taxon>Bacteria</taxon>
        <taxon>Bacillati</taxon>
        <taxon>Bacillota</taxon>
        <taxon>Bacilli</taxon>
        <taxon>Bacillales</taxon>
        <taxon>Paenibacillaceae</taxon>
        <taxon>Paenibacillus</taxon>
    </lineage>
</organism>
<dbReference type="InterPro" id="IPR003594">
    <property type="entry name" value="HATPase_dom"/>
</dbReference>
<keyword evidence="8" id="KW-0547">Nucleotide-binding</keyword>
<evidence type="ECO:0000256" key="3">
    <source>
        <dbReference type="ARBA" id="ARBA00012438"/>
    </source>
</evidence>
<dbReference type="GO" id="GO:0005886">
    <property type="term" value="C:plasma membrane"/>
    <property type="evidence" value="ECO:0007669"/>
    <property type="project" value="UniProtKB-SubCell"/>
</dbReference>
<evidence type="ECO:0000256" key="9">
    <source>
        <dbReference type="ARBA" id="ARBA00022777"/>
    </source>
</evidence>
<keyword evidence="6" id="KW-0808">Transferase</keyword>
<keyword evidence="11 14" id="KW-1133">Transmembrane helix</keyword>
<reference evidence="17 18" key="2">
    <citation type="submission" date="2014-10" db="EMBL/GenBank/DDBJ databases">
        <title>Comparative genomics of the Paenibacillus odorifer group.</title>
        <authorList>
            <person name="Tsai Y.-C."/>
            <person name="Martin N."/>
            <person name="Korlach J."/>
            <person name="Wiedmann M."/>
        </authorList>
    </citation>
    <scope>NUCLEOTIDE SEQUENCE [LARGE SCALE GENOMIC DNA]</scope>
    <source>
        <strain evidence="17 18">DSM 18334</strain>
    </source>
</reference>
<evidence type="ECO:0000256" key="1">
    <source>
        <dbReference type="ARBA" id="ARBA00000085"/>
    </source>
</evidence>
<dbReference type="PRINTS" id="PR00344">
    <property type="entry name" value="BCTRLSENSOR"/>
</dbReference>
<dbReference type="InterPro" id="IPR003660">
    <property type="entry name" value="HAMP_dom"/>
</dbReference>
<dbReference type="PROSITE" id="PS50885">
    <property type="entry name" value="HAMP"/>
    <property type="match status" value="1"/>
</dbReference>
<comment type="catalytic activity">
    <reaction evidence="1">
        <text>ATP + protein L-histidine = ADP + protein N-phospho-L-histidine.</text>
        <dbReference type="EC" id="2.7.13.3"/>
    </reaction>
</comment>
<dbReference type="Gene3D" id="3.30.565.10">
    <property type="entry name" value="Histidine kinase-like ATPase, C-terminal domain"/>
    <property type="match status" value="1"/>
</dbReference>
<evidence type="ECO:0000256" key="4">
    <source>
        <dbReference type="ARBA" id="ARBA00022475"/>
    </source>
</evidence>
<evidence type="ECO:0000313" key="17">
    <source>
        <dbReference type="EMBL" id="KGE17307.1"/>
    </source>
</evidence>
<name>A0A098M6Y0_9BACL</name>
<evidence type="ECO:0000256" key="6">
    <source>
        <dbReference type="ARBA" id="ARBA00022679"/>
    </source>
</evidence>
<evidence type="ECO:0000256" key="13">
    <source>
        <dbReference type="ARBA" id="ARBA00023136"/>
    </source>
</evidence>
<dbReference type="EMBL" id="JQCR01000003">
    <property type="protein sequence ID" value="KGE17307.1"/>
    <property type="molecule type" value="Genomic_DNA"/>
</dbReference>
<evidence type="ECO:0000256" key="10">
    <source>
        <dbReference type="ARBA" id="ARBA00022840"/>
    </source>
</evidence>
<dbReference type="InterPro" id="IPR003661">
    <property type="entry name" value="HisK_dim/P_dom"/>
</dbReference>
<dbReference type="Pfam" id="PF00512">
    <property type="entry name" value="HisKA"/>
    <property type="match status" value="1"/>
</dbReference>
<evidence type="ECO:0000256" key="8">
    <source>
        <dbReference type="ARBA" id="ARBA00022741"/>
    </source>
</evidence>
<proteinExistence type="predicted"/>
<dbReference type="Proteomes" id="UP000029734">
    <property type="component" value="Unassembled WGS sequence"/>
</dbReference>
<reference evidence="17 18" key="1">
    <citation type="submission" date="2014-08" db="EMBL/GenBank/DDBJ databases">
        <authorList>
            <person name="den Bakker H.C."/>
        </authorList>
    </citation>
    <scope>NUCLEOTIDE SEQUENCE [LARGE SCALE GENOMIC DNA]</scope>
    <source>
        <strain evidence="17 18">DSM 18334</strain>
    </source>
</reference>
<dbReference type="SMART" id="SM00387">
    <property type="entry name" value="HATPase_c"/>
    <property type="match status" value="1"/>
</dbReference>
<evidence type="ECO:0000259" key="16">
    <source>
        <dbReference type="PROSITE" id="PS50885"/>
    </source>
</evidence>
<dbReference type="SMART" id="SM00388">
    <property type="entry name" value="HisKA"/>
    <property type="match status" value="1"/>
</dbReference>
<dbReference type="InterPro" id="IPR004358">
    <property type="entry name" value="Sig_transdc_His_kin-like_C"/>
</dbReference>
<dbReference type="Pfam" id="PF02518">
    <property type="entry name" value="HATPase_c"/>
    <property type="match status" value="1"/>
</dbReference>
<evidence type="ECO:0000259" key="15">
    <source>
        <dbReference type="PROSITE" id="PS50109"/>
    </source>
</evidence>
<dbReference type="Gene3D" id="6.10.340.10">
    <property type="match status" value="1"/>
</dbReference>
<evidence type="ECO:0000256" key="14">
    <source>
        <dbReference type="SAM" id="Phobius"/>
    </source>
</evidence>
<evidence type="ECO:0000256" key="11">
    <source>
        <dbReference type="ARBA" id="ARBA00022989"/>
    </source>
</evidence>
<dbReference type="EC" id="2.7.13.3" evidence="3"/>
<dbReference type="PROSITE" id="PS50109">
    <property type="entry name" value="HIS_KIN"/>
    <property type="match status" value="1"/>
</dbReference>
<dbReference type="CDD" id="cd00082">
    <property type="entry name" value="HisKA"/>
    <property type="match status" value="1"/>
</dbReference>
<keyword evidence="9 17" id="KW-0418">Kinase</keyword>
<dbReference type="InterPro" id="IPR036890">
    <property type="entry name" value="HATPase_C_sf"/>
</dbReference>
<keyword evidence="18" id="KW-1185">Reference proteome</keyword>
<dbReference type="Gene3D" id="1.10.287.130">
    <property type="match status" value="1"/>
</dbReference>
<dbReference type="PANTHER" id="PTHR45528">
    <property type="entry name" value="SENSOR HISTIDINE KINASE CPXA"/>
    <property type="match status" value="1"/>
</dbReference>
<dbReference type="SUPFAM" id="SSF55874">
    <property type="entry name" value="ATPase domain of HSP90 chaperone/DNA topoisomerase II/histidine kinase"/>
    <property type="match status" value="1"/>
</dbReference>
<dbReference type="InterPro" id="IPR005467">
    <property type="entry name" value="His_kinase_dom"/>
</dbReference>
<feature type="domain" description="HAMP" evidence="16">
    <location>
        <begin position="149"/>
        <end position="201"/>
    </location>
</feature>
<feature type="transmembrane region" description="Helical" evidence="14">
    <location>
        <begin position="6"/>
        <end position="25"/>
    </location>
</feature>
<sequence>MLKKLLIVLVSAILTTSIAYLLLLMNVKEGALTDRIAINAIVKLTEQNWGALKGNEYGDSPYEFAILNSAGALLYQTTDGIAVTVNEAINNRDTLIDIIVEDQIVGKIIINNDYSSVFMNLKRQFTIVFLAAIFIQALLCLAFILYLNRNILRPFRKMQLFARYIAKGELDIPLEMDHNHMFGAFTESFDMMREELAAARHNEYLANKSKKELVATLSHDIRTPVSSIKAITELMLLRAMDEKNSRQLNTLYSKADQIDHLITDMFHATMEELNELQVNVTDEFSSLLDTVINNANYYEQIKVGPIPECIIAVDPLRLQQVIDNVVNNSLKYARTSIDIVCEIREGFLEVDIMDFGPGVPDEELPLLFNKFYRGSRVGAQSGSGLGLYISRYMLRKMQGDMVGINRQDGFTMKLLIPLAGYN</sequence>
<dbReference type="SUPFAM" id="SSF47384">
    <property type="entry name" value="Homodimeric domain of signal transducing histidine kinase"/>
    <property type="match status" value="1"/>
</dbReference>